<evidence type="ECO:0000256" key="1">
    <source>
        <dbReference type="SAM" id="Phobius"/>
    </source>
</evidence>
<gene>
    <name evidence="2" type="ORF">G3M78_10300</name>
</gene>
<sequence>MILTLEDIPGGGNIAQFLVWLVQSVLFYLVCFTAMMNASDDFTGNHWIKVPLMWGLSFITAGLMAVLSYHPPILIVVMLIANWFRIKKQETDALQETPPRSINLPIYILGSYGYILLTLYLNYFIRISIVNSLNS</sequence>
<reference evidence="3" key="1">
    <citation type="submission" date="2020-02" db="EMBL/GenBank/DDBJ databases">
        <title>Genomic and physiological characterization of two novel Nitrospinaceae genera.</title>
        <authorList>
            <person name="Mueller A.J."/>
            <person name="Jung M.-Y."/>
            <person name="Strachan C.R."/>
            <person name="Herbold C.W."/>
            <person name="Kirkegaard R.H."/>
            <person name="Daims H."/>
        </authorList>
    </citation>
    <scope>NUCLEOTIDE SEQUENCE [LARGE SCALE GENOMIC DNA]</scope>
</reference>
<evidence type="ECO:0000313" key="2">
    <source>
        <dbReference type="EMBL" id="QPJ65760.1"/>
    </source>
</evidence>
<dbReference type="AlphaFoldDB" id="A0A7T0G3U6"/>
<keyword evidence="1" id="KW-1133">Transmembrane helix</keyword>
<feature type="transmembrane region" description="Helical" evidence="1">
    <location>
        <begin position="104"/>
        <end position="125"/>
    </location>
</feature>
<keyword evidence="1" id="KW-0812">Transmembrane</keyword>
<feature type="transmembrane region" description="Helical" evidence="1">
    <location>
        <begin position="14"/>
        <end position="35"/>
    </location>
</feature>
<proteinExistence type="predicted"/>
<dbReference type="Proteomes" id="UP000594464">
    <property type="component" value="Chromosome"/>
</dbReference>
<keyword evidence="1" id="KW-0472">Membrane</keyword>
<organism evidence="2 3">
    <name type="scientific">Candidatus Nitrohelix vancouverensis</name>
    <dbReference type="NCBI Taxonomy" id="2705534"/>
    <lineage>
        <taxon>Bacteria</taxon>
        <taxon>Pseudomonadati</taxon>
        <taxon>Nitrospinota/Tectimicrobiota group</taxon>
        <taxon>Nitrospinota</taxon>
        <taxon>Nitrospinia</taxon>
        <taxon>Nitrospinales</taxon>
        <taxon>Nitrospinaceae</taxon>
        <taxon>Candidatus Nitrohelix</taxon>
    </lineage>
</organism>
<dbReference type="EMBL" id="CP048620">
    <property type="protein sequence ID" value="QPJ65760.1"/>
    <property type="molecule type" value="Genomic_DNA"/>
</dbReference>
<protein>
    <submittedName>
        <fullName evidence="2">Uncharacterized protein</fullName>
    </submittedName>
</protein>
<accession>A0A7T0G3U6</accession>
<evidence type="ECO:0000313" key="3">
    <source>
        <dbReference type="Proteomes" id="UP000594464"/>
    </source>
</evidence>
<name>A0A7T0G3U6_9BACT</name>
<feature type="transmembrane region" description="Helical" evidence="1">
    <location>
        <begin position="56"/>
        <end position="84"/>
    </location>
</feature>
<dbReference type="KEGG" id="nva:G3M78_10300"/>